<feature type="region of interest" description="Disordered" evidence="1">
    <location>
        <begin position="98"/>
        <end position="126"/>
    </location>
</feature>
<dbReference type="AlphaFoldDB" id="A0A9W8S7J3"/>
<dbReference type="Pfam" id="PF06985">
    <property type="entry name" value="HET"/>
    <property type="match status" value="1"/>
</dbReference>
<keyword evidence="4" id="KW-1185">Reference proteome</keyword>
<feature type="domain" description="Heterokaryon incompatibility" evidence="2">
    <location>
        <begin position="2"/>
        <end position="149"/>
    </location>
</feature>
<dbReference type="InterPro" id="IPR052895">
    <property type="entry name" value="HetReg/Transcr_Mod"/>
</dbReference>
<organism evidence="3 4">
    <name type="scientific">Fusarium torreyae</name>
    <dbReference type="NCBI Taxonomy" id="1237075"/>
    <lineage>
        <taxon>Eukaryota</taxon>
        <taxon>Fungi</taxon>
        <taxon>Dikarya</taxon>
        <taxon>Ascomycota</taxon>
        <taxon>Pezizomycotina</taxon>
        <taxon>Sordariomycetes</taxon>
        <taxon>Hypocreomycetidae</taxon>
        <taxon>Hypocreales</taxon>
        <taxon>Nectriaceae</taxon>
        <taxon>Fusarium</taxon>
    </lineage>
</organism>
<name>A0A9W8S7J3_9HYPO</name>
<proteinExistence type="predicted"/>
<dbReference type="EMBL" id="JAOQAZ010000005">
    <property type="protein sequence ID" value="KAJ4266056.1"/>
    <property type="molecule type" value="Genomic_DNA"/>
</dbReference>
<dbReference type="PANTHER" id="PTHR24148:SF64">
    <property type="entry name" value="HETEROKARYON INCOMPATIBILITY DOMAIN-CONTAINING PROTEIN"/>
    <property type="match status" value="1"/>
</dbReference>
<gene>
    <name evidence="3" type="ORF">NW762_004029</name>
</gene>
<evidence type="ECO:0000313" key="3">
    <source>
        <dbReference type="EMBL" id="KAJ4266056.1"/>
    </source>
</evidence>
<sequence length="450" mass="51059">MWGEGPAQYNITLNGAAYNVRQNLADALRYLRTHDSNKSYWIDAICINQDDILERNRQVRMMHHIYFRAETVIVWLGKRFAEYEGSLPDLNALGYSQVPNEPSDLESSTDKSKIDSPAAQQSSEDAQQRKLAKELYNDGYWSRLWIIQEIGLAHDIKVGFGNSEVGWDPFIHFIAMNNVGSDGPMKLKRQRQGKYTGSSSLLQLLQDHKEALCQDRKDKVYGLIGLASDAGGLIIDYQRSILEIWTDVMEFMNRRGLFADKDIVYVGGLVKSSLMGSNCLPLQQILRQYAPGKGDSTILTDPRHFKAFELQAAMLGCVICVGPRRHEIVGSLKMADKWTEQVQSNYKTDLGQSHQESDTLIRTILDLDDDILSKKCFDCRSVIQWSISKAGLIASQMTIKHLWTSLPLTIPGCFRCWIDTREKPLAKWAWRRAMSVLEILFSGLDGLEEP</sequence>
<reference evidence="3" key="1">
    <citation type="submission" date="2022-09" db="EMBL/GenBank/DDBJ databases">
        <title>Fusarium specimens isolated from Avocado Roots.</title>
        <authorList>
            <person name="Stajich J."/>
            <person name="Roper C."/>
            <person name="Heimlech-Rivalta G."/>
        </authorList>
    </citation>
    <scope>NUCLEOTIDE SEQUENCE</scope>
    <source>
        <strain evidence="3">CF00136</strain>
    </source>
</reference>
<dbReference type="PANTHER" id="PTHR24148">
    <property type="entry name" value="ANKYRIN REPEAT DOMAIN-CONTAINING PROTEIN 39 HOMOLOG-RELATED"/>
    <property type="match status" value="1"/>
</dbReference>
<evidence type="ECO:0000259" key="2">
    <source>
        <dbReference type="Pfam" id="PF06985"/>
    </source>
</evidence>
<evidence type="ECO:0000313" key="4">
    <source>
        <dbReference type="Proteomes" id="UP001152049"/>
    </source>
</evidence>
<comment type="caution">
    <text evidence="3">The sequence shown here is derived from an EMBL/GenBank/DDBJ whole genome shotgun (WGS) entry which is preliminary data.</text>
</comment>
<dbReference type="InterPro" id="IPR010730">
    <property type="entry name" value="HET"/>
</dbReference>
<accession>A0A9W8S7J3</accession>
<protein>
    <recommendedName>
        <fullName evidence="2">Heterokaryon incompatibility domain-containing protein</fullName>
    </recommendedName>
</protein>
<dbReference type="OrthoDB" id="1470350at2759"/>
<evidence type="ECO:0000256" key="1">
    <source>
        <dbReference type="SAM" id="MobiDB-lite"/>
    </source>
</evidence>
<dbReference type="Proteomes" id="UP001152049">
    <property type="component" value="Unassembled WGS sequence"/>
</dbReference>